<feature type="active site" evidence="2">
    <location>
        <position position="136"/>
    </location>
</feature>
<feature type="binding site" evidence="2">
    <location>
        <position position="135"/>
    </location>
    <ligand>
        <name>Fe cation</name>
        <dbReference type="ChEBI" id="CHEBI:24875"/>
    </ligand>
</feature>
<dbReference type="SUPFAM" id="SSF56420">
    <property type="entry name" value="Peptide deformylase"/>
    <property type="match status" value="1"/>
</dbReference>
<dbReference type="NCBIfam" id="NF001159">
    <property type="entry name" value="PRK00150.1-3"/>
    <property type="match status" value="1"/>
</dbReference>
<dbReference type="PATRIC" id="fig|1335048.3.peg.380"/>
<proteinExistence type="inferred from homology"/>
<dbReference type="RefSeq" id="WP_066809061.1">
    <property type="nucleotide sequence ID" value="NZ_CP012661.1"/>
</dbReference>
<comment type="similarity">
    <text evidence="1 2">Belongs to the polypeptide deformylase family.</text>
</comment>
<dbReference type="HAMAP" id="MF_00163">
    <property type="entry name" value="Pep_deformylase"/>
    <property type="match status" value="1"/>
</dbReference>
<dbReference type="STRING" id="1335048.AKL17_0362"/>
<dbReference type="OrthoDB" id="9804313at2"/>
<sequence>MSVLPIVIWPDRRLSEPAGAVSVFDAGLRHLAEDMLDTMYAAPGRGLAGPQVGAMLRIFVMDCHWKDGTPDPRVFVNPEIVTSEGEATRDEGCLSVPGLLVPVTRSAKLRLRWQGLDGTWSTGEFEGFEATCIQHERDHLDGILHIDRTTDEIRTILAPALADLEAQK</sequence>
<feature type="binding site" evidence="2">
    <location>
        <position position="93"/>
    </location>
    <ligand>
        <name>Fe cation</name>
        <dbReference type="ChEBI" id="CHEBI:24875"/>
    </ligand>
</feature>
<organism evidence="3 4">
    <name type="scientific">Frigidibacter mobilis</name>
    <dbReference type="NCBI Taxonomy" id="1335048"/>
    <lineage>
        <taxon>Bacteria</taxon>
        <taxon>Pseudomonadati</taxon>
        <taxon>Pseudomonadota</taxon>
        <taxon>Alphaproteobacteria</taxon>
        <taxon>Rhodobacterales</taxon>
        <taxon>Paracoccaceae</taxon>
        <taxon>Frigidibacter</taxon>
    </lineage>
</organism>
<comment type="cofactor">
    <cofactor evidence="2">
        <name>Fe(2+)</name>
        <dbReference type="ChEBI" id="CHEBI:29033"/>
    </cofactor>
    <text evidence="2">Binds 1 Fe(2+) ion.</text>
</comment>
<name>A0A159Z111_9RHOB</name>
<dbReference type="KEGG" id="daa:AKL17_0362"/>
<dbReference type="PRINTS" id="PR01576">
    <property type="entry name" value="PDEFORMYLASE"/>
</dbReference>
<keyword evidence="2" id="KW-0648">Protein biosynthesis</keyword>
<dbReference type="InterPro" id="IPR036821">
    <property type="entry name" value="Peptide_deformylase_sf"/>
</dbReference>
<protein>
    <recommendedName>
        <fullName evidence="2">Peptide deformylase</fullName>
        <shortName evidence="2">PDF</shortName>
        <ecNumber evidence="2">3.5.1.88</ecNumber>
    </recommendedName>
    <alternativeName>
        <fullName evidence="2">Polypeptide deformylase</fullName>
    </alternativeName>
</protein>
<gene>
    <name evidence="2" type="primary">def</name>
    <name evidence="3" type="ORF">AKL17_0362</name>
</gene>
<keyword evidence="2" id="KW-0408">Iron</keyword>
<feature type="binding site" evidence="2">
    <location>
        <position position="139"/>
    </location>
    <ligand>
        <name>Fe cation</name>
        <dbReference type="ChEBI" id="CHEBI:24875"/>
    </ligand>
</feature>
<evidence type="ECO:0000313" key="3">
    <source>
        <dbReference type="EMBL" id="AMY67624.1"/>
    </source>
</evidence>
<keyword evidence="4" id="KW-1185">Reference proteome</keyword>
<comment type="catalytic activity">
    <reaction evidence="2">
        <text>N-terminal N-formyl-L-methionyl-[peptide] + H2O = N-terminal L-methionyl-[peptide] + formate</text>
        <dbReference type="Rhea" id="RHEA:24420"/>
        <dbReference type="Rhea" id="RHEA-COMP:10639"/>
        <dbReference type="Rhea" id="RHEA-COMP:10640"/>
        <dbReference type="ChEBI" id="CHEBI:15377"/>
        <dbReference type="ChEBI" id="CHEBI:15740"/>
        <dbReference type="ChEBI" id="CHEBI:49298"/>
        <dbReference type="ChEBI" id="CHEBI:64731"/>
        <dbReference type="EC" id="3.5.1.88"/>
    </reaction>
</comment>
<dbReference type="EMBL" id="CP012661">
    <property type="protein sequence ID" value="AMY67624.1"/>
    <property type="molecule type" value="Genomic_DNA"/>
</dbReference>
<dbReference type="EC" id="3.5.1.88" evidence="2"/>
<reference evidence="3 4" key="1">
    <citation type="submission" date="2015-09" db="EMBL/GenBank/DDBJ databases">
        <title>Complete genome sequence of Defluviimonas alba cai42t isolated from an oilfield in Xinjiang.</title>
        <authorList>
            <person name="Geng S."/>
            <person name="Pan X."/>
            <person name="Wu X."/>
        </authorList>
    </citation>
    <scope>NUCLEOTIDE SEQUENCE [LARGE SCALE GENOMIC DNA]</scope>
    <source>
        <strain evidence="4">cai42</strain>
    </source>
</reference>
<dbReference type="PANTHER" id="PTHR10458">
    <property type="entry name" value="PEPTIDE DEFORMYLASE"/>
    <property type="match status" value="1"/>
</dbReference>
<dbReference type="NCBIfam" id="TIGR00079">
    <property type="entry name" value="pept_deformyl"/>
    <property type="match status" value="1"/>
</dbReference>
<comment type="function">
    <text evidence="2">Removes the formyl group from the N-terminal Met of newly synthesized proteins. Requires at least a dipeptide for an efficient rate of reaction. N-terminal L-methionine is a prerequisite for activity but the enzyme has broad specificity at other positions.</text>
</comment>
<evidence type="ECO:0000256" key="2">
    <source>
        <dbReference type="HAMAP-Rule" id="MF_00163"/>
    </source>
</evidence>
<dbReference type="CDD" id="cd00487">
    <property type="entry name" value="Pep_deformylase"/>
    <property type="match status" value="1"/>
</dbReference>
<dbReference type="InterPro" id="IPR023635">
    <property type="entry name" value="Peptide_deformylase"/>
</dbReference>
<dbReference type="AlphaFoldDB" id="A0A159Z111"/>
<dbReference type="GO" id="GO:0046872">
    <property type="term" value="F:metal ion binding"/>
    <property type="evidence" value="ECO:0007669"/>
    <property type="project" value="UniProtKB-KW"/>
</dbReference>
<dbReference type="Gene3D" id="3.90.45.10">
    <property type="entry name" value="Peptide deformylase"/>
    <property type="match status" value="1"/>
</dbReference>
<keyword evidence="2" id="KW-0378">Hydrolase</keyword>
<dbReference type="GO" id="GO:0006412">
    <property type="term" value="P:translation"/>
    <property type="evidence" value="ECO:0007669"/>
    <property type="project" value="UniProtKB-UniRule"/>
</dbReference>
<dbReference type="Proteomes" id="UP000076128">
    <property type="component" value="Chromosome"/>
</dbReference>
<dbReference type="PANTHER" id="PTHR10458:SF22">
    <property type="entry name" value="PEPTIDE DEFORMYLASE"/>
    <property type="match status" value="1"/>
</dbReference>
<evidence type="ECO:0000256" key="1">
    <source>
        <dbReference type="ARBA" id="ARBA00010759"/>
    </source>
</evidence>
<evidence type="ECO:0000313" key="4">
    <source>
        <dbReference type="Proteomes" id="UP000076128"/>
    </source>
</evidence>
<dbReference type="PIRSF" id="PIRSF004749">
    <property type="entry name" value="Pep_def"/>
    <property type="match status" value="1"/>
</dbReference>
<keyword evidence="2" id="KW-0479">Metal-binding</keyword>
<dbReference type="Pfam" id="PF01327">
    <property type="entry name" value="Pep_deformylase"/>
    <property type="match status" value="1"/>
</dbReference>
<accession>A0A159Z111</accession>
<dbReference type="GO" id="GO:0042586">
    <property type="term" value="F:peptide deformylase activity"/>
    <property type="evidence" value="ECO:0007669"/>
    <property type="project" value="UniProtKB-UniRule"/>
</dbReference>